<accession>A0A0K2TCX1</accession>
<name>A0A0K2TCX1_LEPSM</name>
<organism evidence="1">
    <name type="scientific">Lepeophtheirus salmonis</name>
    <name type="common">Salmon louse</name>
    <name type="synonym">Caligus salmonis</name>
    <dbReference type="NCBI Taxonomy" id="72036"/>
    <lineage>
        <taxon>Eukaryota</taxon>
        <taxon>Metazoa</taxon>
        <taxon>Ecdysozoa</taxon>
        <taxon>Arthropoda</taxon>
        <taxon>Crustacea</taxon>
        <taxon>Multicrustacea</taxon>
        <taxon>Hexanauplia</taxon>
        <taxon>Copepoda</taxon>
        <taxon>Siphonostomatoida</taxon>
        <taxon>Caligidae</taxon>
        <taxon>Lepeophtheirus</taxon>
    </lineage>
</organism>
<dbReference type="AlphaFoldDB" id="A0A0K2TCX1"/>
<protein>
    <submittedName>
        <fullName evidence="1">Uncharacterized protein</fullName>
    </submittedName>
</protein>
<reference evidence="1" key="1">
    <citation type="submission" date="2014-05" db="EMBL/GenBank/DDBJ databases">
        <authorList>
            <person name="Chronopoulou M."/>
        </authorList>
    </citation>
    <scope>NUCLEOTIDE SEQUENCE</scope>
    <source>
        <tissue evidence="1">Whole organism</tissue>
    </source>
</reference>
<sequence>MQSIFVSTGTHASSGISTNYSDTFGVYMT</sequence>
<evidence type="ECO:0000313" key="1">
    <source>
        <dbReference type="EMBL" id="CDW23889.1"/>
    </source>
</evidence>
<dbReference type="EMBL" id="HACA01006528">
    <property type="protein sequence ID" value="CDW23889.1"/>
    <property type="molecule type" value="Transcribed_RNA"/>
</dbReference>
<proteinExistence type="predicted"/>